<dbReference type="PANTHER" id="PTHR19282:SF154">
    <property type="entry name" value="TETRASPANIN-33"/>
    <property type="match status" value="1"/>
</dbReference>
<dbReference type="Pfam" id="PF00335">
    <property type="entry name" value="Tetraspanin"/>
    <property type="match status" value="2"/>
</dbReference>
<evidence type="ECO:0000256" key="7">
    <source>
        <dbReference type="ARBA" id="ARBA00022692"/>
    </source>
</evidence>
<evidence type="ECO:0000313" key="17">
    <source>
        <dbReference type="Proteomes" id="UP000028761"/>
    </source>
</evidence>
<dbReference type="AlphaFoldDB" id="A0A2I3NE21"/>
<dbReference type="GO" id="GO:0046931">
    <property type="term" value="P:pore complex assembly"/>
    <property type="evidence" value="ECO:0007669"/>
    <property type="project" value="UniProtKB-ARBA"/>
</dbReference>
<comment type="subcellular location">
    <subcellularLocation>
        <location evidence="2">Cell junction</location>
        <location evidence="2">Adherens junction</location>
    </subcellularLocation>
    <subcellularLocation>
        <location evidence="3">Cell membrane</location>
        <topology evidence="3">Multi-pass membrane protein</topology>
    </subcellularLocation>
    <subcellularLocation>
        <location evidence="1">Cytoplasm</location>
    </subcellularLocation>
    <subcellularLocation>
        <location evidence="15">Membrane</location>
        <topology evidence="15">Multi-pass membrane protein</topology>
    </subcellularLocation>
</comment>
<dbReference type="PANTHER" id="PTHR19282">
    <property type="entry name" value="TETRASPANIN"/>
    <property type="match status" value="1"/>
</dbReference>
<dbReference type="GO" id="GO:0005737">
    <property type="term" value="C:cytoplasm"/>
    <property type="evidence" value="ECO:0007669"/>
    <property type="project" value="UniProtKB-SubCell"/>
</dbReference>
<dbReference type="PIRSF" id="PIRSF002419">
    <property type="entry name" value="Tetraspanin"/>
    <property type="match status" value="1"/>
</dbReference>
<keyword evidence="5" id="KW-1003">Cell membrane</keyword>
<evidence type="ECO:0000256" key="6">
    <source>
        <dbReference type="ARBA" id="ARBA00022490"/>
    </source>
</evidence>
<evidence type="ECO:0000256" key="2">
    <source>
        <dbReference type="ARBA" id="ARBA00004536"/>
    </source>
</evidence>
<keyword evidence="7 15" id="KW-0812">Transmembrane</keyword>
<dbReference type="FunFam" id="1.10.1450.10:FF:000007">
    <property type="entry name" value="Tetraspanin"/>
    <property type="match status" value="1"/>
</dbReference>
<gene>
    <name evidence="16" type="primary">TSPAN33</name>
</gene>
<comment type="subunit">
    <text evidence="14">Homodimer; disulfide-linked. Interacts (via extracellular domain) with ADAM10 (via extracellular domain). Interacts (via cytoplasmic domain) with PLEKHA7 (via WW domains); the interaction is dependent on PDZD11 being bound to PLEKHA7 and facilitates the docking of ADAM10 to zonula adherens.</text>
</comment>
<reference evidence="16" key="2">
    <citation type="submission" date="2025-08" db="UniProtKB">
        <authorList>
            <consortium name="Ensembl"/>
        </authorList>
    </citation>
    <scope>IDENTIFICATION</scope>
</reference>
<evidence type="ECO:0000256" key="14">
    <source>
        <dbReference type="ARBA" id="ARBA00065620"/>
    </source>
</evidence>
<dbReference type="GO" id="GO:0051604">
    <property type="term" value="P:protein maturation"/>
    <property type="evidence" value="ECO:0007669"/>
    <property type="project" value="UniProtKB-ARBA"/>
</dbReference>
<dbReference type="RefSeq" id="XP_031521028.1">
    <property type="nucleotide sequence ID" value="XM_031665168.1"/>
</dbReference>
<dbReference type="GO" id="GO:0046930">
    <property type="term" value="C:pore complex"/>
    <property type="evidence" value="ECO:0007669"/>
    <property type="project" value="UniProtKB-ARBA"/>
</dbReference>
<proteinExistence type="inferred from homology"/>
<evidence type="ECO:0000256" key="4">
    <source>
        <dbReference type="ARBA" id="ARBA00006840"/>
    </source>
</evidence>
<reference evidence="16" key="3">
    <citation type="submission" date="2025-09" db="UniProtKB">
        <authorList>
            <consortium name="Ensembl"/>
        </authorList>
    </citation>
    <scope>IDENTIFICATION</scope>
</reference>
<keyword evidence="6" id="KW-0963">Cytoplasm</keyword>
<keyword evidence="9 15" id="KW-1133">Transmembrane helix</keyword>
<keyword evidence="17" id="KW-1185">Reference proteome</keyword>
<dbReference type="GeneID" id="100999999"/>
<dbReference type="ExpressionAtlas" id="A0A2I3NE21">
    <property type="expression patterns" value="baseline"/>
</dbReference>
<dbReference type="SUPFAM" id="SSF48652">
    <property type="entry name" value="Tetraspanin"/>
    <property type="match status" value="1"/>
</dbReference>
<dbReference type="InterPro" id="IPR018499">
    <property type="entry name" value="Tetraspanin/Peripherin"/>
</dbReference>
<dbReference type="Bgee" id="ENSPANG00000000813">
    <property type="expression patterns" value="Expressed in renal medulla and 64 other cell types or tissues"/>
</dbReference>
<evidence type="ECO:0000313" key="16">
    <source>
        <dbReference type="Ensembl" id="ENSPANP00000046157.2"/>
    </source>
</evidence>
<feature type="transmembrane region" description="Helical" evidence="15">
    <location>
        <begin position="66"/>
        <end position="87"/>
    </location>
</feature>
<evidence type="ECO:0000256" key="9">
    <source>
        <dbReference type="ARBA" id="ARBA00022989"/>
    </source>
</evidence>
<evidence type="ECO:0000256" key="11">
    <source>
        <dbReference type="ARBA" id="ARBA00023157"/>
    </source>
</evidence>
<evidence type="ECO:0000256" key="12">
    <source>
        <dbReference type="ARBA" id="ARBA00023180"/>
    </source>
</evidence>
<feature type="transmembrane region" description="Helical" evidence="15">
    <location>
        <begin position="21"/>
        <end position="46"/>
    </location>
</feature>
<evidence type="ECO:0000256" key="5">
    <source>
        <dbReference type="ARBA" id="ARBA00022475"/>
    </source>
</evidence>
<evidence type="ECO:0000256" key="1">
    <source>
        <dbReference type="ARBA" id="ARBA00004496"/>
    </source>
</evidence>
<name>A0A2I3NE21_PAPAN</name>
<reference evidence="16 17" key="1">
    <citation type="submission" date="2012-03" db="EMBL/GenBank/DDBJ databases">
        <title>Whole Genome Assembly of Papio anubis.</title>
        <authorList>
            <person name="Liu Y.L."/>
            <person name="Abraham K.A."/>
            <person name="Akbar H.A."/>
            <person name="Ali S.A."/>
            <person name="Anosike U.A."/>
            <person name="Aqrawi P.A."/>
            <person name="Arias F.A."/>
            <person name="Attaway T.A."/>
            <person name="Awwad R.A."/>
            <person name="Babu C.B."/>
            <person name="Bandaranaike D.B."/>
            <person name="Battles P.B."/>
            <person name="Bell A.B."/>
            <person name="Beltran B.B."/>
            <person name="Berhane-Mersha D.B."/>
            <person name="Bess C.B."/>
            <person name="Bickham C.B."/>
            <person name="Bolden T.B."/>
            <person name="Carter K.C."/>
            <person name="Chau D.C."/>
            <person name="Chavez A.C."/>
            <person name="Clerc-Blankenburg K.C."/>
            <person name="Coyle M.C."/>
            <person name="Dao M.D."/>
            <person name="Davila M.L.D."/>
            <person name="Davy-Carroll L.D."/>
            <person name="Denson S.D."/>
            <person name="Dinh H.D."/>
            <person name="Fernandez S.F."/>
            <person name="Fernando P.F."/>
            <person name="Forbes L.F."/>
            <person name="Francis C.F."/>
            <person name="Francisco L.F."/>
            <person name="Fu Q.F."/>
            <person name="Garcia-Iii R.G."/>
            <person name="Garrett T.G."/>
            <person name="Gross S.G."/>
            <person name="Gubbala S.G."/>
            <person name="Hirani K.H."/>
            <person name="Hogues M.H."/>
            <person name="Hollins B.H."/>
            <person name="Jackson L.J."/>
            <person name="Javaid M.J."/>
            <person name="Jhangiani S.J."/>
            <person name="Johnson A.J."/>
            <person name="Johnson B.J."/>
            <person name="Jones J.J."/>
            <person name="Joshi V.J."/>
            <person name="Kalu J.K."/>
            <person name="Khan N.K."/>
            <person name="Korchina V.K."/>
            <person name="Kovar C.K."/>
            <person name="Lago L.L."/>
            <person name="Lara F.L."/>
            <person name="Le T.-K.L."/>
            <person name="Lee S.L."/>
            <person name="Legall-Iii F.L."/>
            <person name="Lemon S.L."/>
            <person name="Liu J.L."/>
            <person name="Liu Y.-S.L."/>
            <person name="Liyanage D.L."/>
            <person name="Lopez J.L."/>
            <person name="Lorensuhewa L.L."/>
            <person name="Mata R.M."/>
            <person name="Mathew T.M."/>
            <person name="Mercado C.M."/>
            <person name="Mercado I.M."/>
            <person name="Morales K.M."/>
            <person name="Morgan M.M."/>
            <person name="Munidasa M.M."/>
            <person name="Ngo D.N."/>
            <person name="Nguyen L.N."/>
            <person name="Nguyen T.N."/>
            <person name="Nguyen N.N."/>
            <person name="Obregon M.O."/>
            <person name="Okwuonu G.O."/>
            <person name="Ongeri F.O."/>
            <person name="Onwere C.O."/>
            <person name="Osifeso I.O."/>
            <person name="Parra A.P."/>
            <person name="Patil S.P."/>
            <person name="Perez A.P."/>
            <person name="Perez Y.P."/>
            <person name="Pham C.P."/>
            <person name="Pu L.-L.P."/>
            <person name="Puazo M.P."/>
            <person name="Quiroz J.Q."/>
            <person name="Rouhana J.R."/>
            <person name="Ruiz M.R."/>
            <person name="Ruiz S.-J.R."/>
            <person name="Saada N.S."/>
            <person name="Santibanez J.S."/>
            <person name="Scheel M.S."/>
            <person name="Schneider B.S."/>
            <person name="Simmons D.S."/>
            <person name="Sisson I.S."/>
            <person name="Tang L.-Y.T."/>
            <person name="Thornton R.T."/>
            <person name="Tisius J.T."/>
            <person name="Toledanes G.T."/>
            <person name="Trejos Z.T."/>
            <person name="Usmani K.U."/>
            <person name="Varghese R.V."/>
            <person name="Vattathil S.V."/>
            <person name="Vee V.V."/>
            <person name="Walker D.W."/>
            <person name="Weissenberger G.W."/>
            <person name="White C.W."/>
            <person name="Williams A.W."/>
            <person name="Woodworth J.W."/>
            <person name="Wright R.W."/>
            <person name="Zhu Y.Z."/>
            <person name="Han Y.H."/>
            <person name="Newsham I.N."/>
            <person name="Nazareth L.N."/>
            <person name="Worley K.W."/>
            <person name="Muzny D.M."/>
            <person name="Rogers J.R."/>
            <person name="Gibbs R.G."/>
        </authorList>
    </citation>
    <scope>NUCLEOTIDE SEQUENCE [LARGE SCALE GENOMIC DNA]</scope>
</reference>
<dbReference type="Ensembl" id="ENSPANT00000032451.2">
    <property type="protein sequence ID" value="ENSPANP00000046157.2"/>
    <property type="gene ID" value="ENSPANG00000000813.3"/>
</dbReference>
<evidence type="ECO:0000256" key="8">
    <source>
        <dbReference type="ARBA" id="ARBA00022949"/>
    </source>
</evidence>
<evidence type="ECO:0000256" key="10">
    <source>
        <dbReference type="ARBA" id="ARBA00023136"/>
    </source>
</evidence>
<organism evidence="16 17">
    <name type="scientific">Papio anubis</name>
    <name type="common">Olive baboon</name>
    <dbReference type="NCBI Taxonomy" id="9555"/>
    <lineage>
        <taxon>Eukaryota</taxon>
        <taxon>Metazoa</taxon>
        <taxon>Chordata</taxon>
        <taxon>Craniata</taxon>
        <taxon>Vertebrata</taxon>
        <taxon>Euteleostomi</taxon>
        <taxon>Mammalia</taxon>
        <taxon>Eutheria</taxon>
        <taxon>Euarchontoglires</taxon>
        <taxon>Primates</taxon>
        <taxon>Haplorrhini</taxon>
        <taxon>Catarrhini</taxon>
        <taxon>Cercopithecidae</taxon>
        <taxon>Cercopithecinae</taxon>
        <taxon>Papio</taxon>
    </lineage>
</organism>
<comment type="caution">
    <text evidence="15">Lacks conserved residue(s) required for the propagation of feature annotation.</text>
</comment>
<dbReference type="GO" id="GO:0072659">
    <property type="term" value="P:protein localization to plasma membrane"/>
    <property type="evidence" value="ECO:0007669"/>
    <property type="project" value="UniProtKB-ARBA"/>
</dbReference>
<keyword evidence="12" id="KW-0325">Glycoprotein</keyword>
<keyword evidence="10 15" id="KW-0472">Membrane</keyword>
<dbReference type="Gene3D" id="1.10.1450.10">
    <property type="entry name" value="Tetraspanin"/>
    <property type="match status" value="1"/>
</dbReference>
<dbReference type="GO" id="GO:0005886">
    <property type="term" value="C:plasma membrane"/>
    <property type="evidence" value="ECO:0007669"/>
    <property type="project" value="UniProtKB-SubCell"/>
</dbReference>
<evidence type="ECO:0000256" key="3">
    <source>
        <dbReference type="ARBA" id="ARBA00004651"/>
    </source>
</evidence>
<comment type="function">
    <text evidence="13">Part of TspanC8 subgroup, composed of 6 members that interact with the transmembrane metalloprotease ADAM10. This interaction is required for ADAM10 exit from the endoplasmic reticulum and for enzymatic maturation and trafficking to the cell surface as well as substrate specificity. Different TspanC8/ADAM10 complexes have distinct substrates. Plays an important role in normal erythropoiesis. It has a role in the differentiation of erythroid progenitors. Negatively regulates ligand-induced Notch activity probably by regulating ADAM10 activity. Mediates docking of ADAM10 to zonula adherens by interacting with ADAM10 and, in a PDZD11-dependent manner, with the zonula adherens protein PLEKHA7.</text>
</comment>
<dbReference type="GO" id="GO:0005912">
    <property type="term" value="C:adherens junction"/>
    <property type="evidence" value="ECO:0007669"/>
    <property type="project" value="UniProtKB-SubCell"/>
</dbReference>
<keyword evidence="11" id="KW-1015">Disulfide bond</keyword>
<dbReference type="InterPro" id="IPR008952">
    <property type="entry name" value="Tetraspanin_EC2_sf"/>
</dbReference>
<accession>A0A2I3NE21</accession>
<dbReference type="Proteomes" id="UP000028761">
    <property type="component" value="Chromosome 4"/>
</dbReference>
<evidence type="ECO:0000256" key="13">
    <source>
        <dbReference type="ARBA" id="ARBA00054973"/>
    </source>
</evidence>
<dbReference type="GO" id="GO:0019899">
    <property type="term" value="F:enzyme binding"/>
    <property type="evidence" value="ECO:0007669"/>
    <property type="project" value="UniProtKB-ARBA"/>
</dbReference>
<dbReference type="CDD" id="cd03158">
    <property type="entry name" value="penumbra_like_LEL"/>
    <property type="match status" value="1"/>
</dbReference>
<dbReference type="PRINTS" id="PR00259">
    <property type="entry name" value="TMFOUR"/>
</dbReference>
<dbReference type="CTD" id="340348"/>
<feature type="transmembrane region" description="Helical" evidence="15">
    <location>
        <begin position="211"/>
        <end position="236"/>
    </location>
</feature>
<keyword evidence="8" id="KW-0965">Cell junction</keyword>
<protein>
    <recommendedName>
        <fullName evidence="15">Tetraspanin</fullName>
    </recommendedName>
</protein>
<evidence type="ECO:0000256" key="15">
    <source>
        <dbReference type="RuleBase" id="RU361218"/>
    </source>
</evidence>
<dbReference type="GeneTree" id="ENSGT00940000159484"/>
<comment type="similarity">
    <text evidence="4 15">Belongs to the tetraspanin (TM4SF) family.</text>
</comment>
<sequence>MARRPRAPAASGEEFSFVSPLVKYLLFFFNMLFWVISMVMVAVGVYARLMKHAEAALACLAVDPAILLVVVGVLMFLLTFCGCIGSLRENICLLQTARGKVSEIINNAIVHYRDDLDLQNLIDFGQKKFSCCGGISYKDWSQNMYFNCSEDNPSRERCSVPYSCCLPTPDQAVINTMCGQSMQAFDYLEASKVIYTNGCIDKLVNWIHSNLFLLGGVALGLAIPQLVGILLSQILVNQIKDQIKLQLYNQQHRADPWY</sequence>
<dbReference type="InterPro" id="IPR000301">
    <property type="entry name" value="Tetraspanin_animals"/>
</dbReference>